<sequence length="796" mass="89330">MNRINKTKLLSILAIFFILIGFMPTICKAENKTEENTSITMKVSYGIQGNFKGSTAVPVNIEVENNGENIEGQLEVRVSANTPNTYDAFVSEINIGAKEKRTVTIPINLPENALKLAVVLKQGENIIKQNTVLISNGRVGGADMFMGILADDFNGLAIRFLDFSSLNNSNNKRGDRVNKTTSVPLQLNSLLRSPKNISSLDVIVINNYNTSNLQREQYENLSTWVENGGILIIGSGENSPKTIENLDKEFFNITYNGTKDINGYTLAKLNLKDATVKLQEGEDQLIYLINKGQGKIYIATFDLGNKTIATKDKTMNIWKECLGKDFLEKNNSSYRHGGNGVPYGIEELSNNVPYRETFNMWVLIIIFISYALIVGLIIYLIMKKLNKREWLWGIIPAIAIAFSLSLYILGSSTRIKDIVLNQVNIVTSDKNGTSKVIGYAGIGSKYKNDLKVQEPIGTTLQNFTNDNYHENADTNNFTKLGTKTVYRQNNSYFEFKNLSALSMKQFEISGHKEIVPSIDANLNYSSRKLSGKIKNTLGYDIQKLLVVSYNTIWELGAMKSDEEKEIESMSYSASGLASYGDSLRNNYYRQFRSGSGHKEKKEEFKDVLRMSNLISSIGETNINNQSTYLIAVTDMPIDYRFDFGGKSVSKYDTTAIIQEINVDFTDNEGNLDYPLGYFKGSIVEINENVDIDTQNNVIFGSGDLVLDYTIDKDINLLDLKVGYVENPELKKSSFKGSVSVYNYKENQYKPINYIVNGESLKNPTEYIKDGKVRVKMQCNNEEETGVPQITVKGRTK</sequence>
<dbReference type="InterPro" id="IPR029062">
    <property type="entry name" value="Class_I_gatase-like"/>
</dbReference>
<feature type="transmembrane region" description="Helical" evidence="1">
    <location>
        <begin position="390"/>
        <end position="410"/>
    </location>
</feature>
<reference evidence="2 3" key="1">
    <citation type="submission" date="2016-05" db="EMBL/GenBank/DDBJ databases">
        <title>Microbial solvent formation.</title>
        <authorList>
            <person name="Poehlein A."/>
            <person name="Montoya Solano J.D."/>
            <person name="Flitsch S."/>
            <person name="Krabben P."/>
            <person name="Duerre P."/>
            <person name="Daniel R."/>
        </authorList>
    </citation>
    <scope>NUCLEOTIDE SEQUENCE [LARGE SCALE GENOMIC DNA]</scope>
    <source>
        <strain evidence="2 3">DSM 2619</strain>
    </source>
</reference>
<dbReference type="Proteomes" id="UP000190890">
    <property type="component" value="Unassembled WGS sequence"/>
</dbReference>
<keyword evidence="1" id="KW-0472">Membrane</keyword>
<comment type="caution">
    <text evidence="2">The sequence shown here is derived from an EMBL/GenBank/DDBJ whole genome shotgun (WGS) entry which is preliminary data.</text>
</comment>
<evidence type="ECO:0000256" key="1">
    <source>
        <dbReference type="SAM" id="Phobius"/>
    </source>
</evidence>
<name>A0A1S8TSI1_9CLOT</name>
<dbReference type="Gene3D" id="3.40.50.880">
    <property type="match status" value="1"/>
</dbReference>
<dbReference type="STRING" id="29367.CLPUN_13200"/>
<keyword evidence="3" id="KW-1185">Reference proteome</keyword>
<dbReference type="SUPFAM" id="SSF52317">
    <property type="entry name" value="Class I glutamine amidotransferase-like"/>
    <property type="match status" value="1"/>
</dbReference>
<keyword evidence="1" id="KW-0812">Transmembrane</keyword>
<gene>
    <name evidence="2" type="ORF">CLPUN_13200</name>
</gene>
<dbReference type="RefSeq" id="WP_077846527.1">
    <property type="nucleotide sequence ID" value="NZ_LZZM01000080.1"/>
</dbReference>
<proteinExistence type="predicted"/>
<dbReference type="EMBL" id="LZZM01000080">
    <property type="protein sequence ID" value="OOM80654.1"/>
    <property type="molecule type" value="Genomic_DNA"/>
</dbReference>
<dbReference type="AlphaFoldDB" id="A0A1S8TSI1"/>
<organism evidence="2 3">
    <name type="scientific">Clostridium puniceum</name>
    <dbReference type="NCBI Taxonomy" id="29367"/>
    <lineage>
        <taxon>Bacteria</taxon>
        <taxon>Bacillati</taxon>
        <taxon>Bacillota</taxon>
        <taxon>Clostridia</taxon>
        <taxon>Eubacteriales</taxon>
        <taxon>Clostridiaceae</taxon>
        <taxon>Clostridium</taxon>
    </lineage>
</organism>
<evidence type="ECO:0000313" key="2">
    <source>
        <dbReference type="EMBL" id="OOM80654.1"/>
    </source>
</evidence>
<dbReference type="OrthoDB" id="137965at2"/>
<evidence type="ECO:0000313" key="3">
    <source>
        <dbReference type="Proteomes" id="UP000190890"/>
    </source>
</evidence>
<protein>
    <submittedName>
        <fullName evidence="2">Uncharacterized protein</fullName>
    </submittedName>
</protein>
<keyword evidence="1" id="KW-1133">Transmembrane helix</keyword>
<accession>A0A1S8TSI1</accession>
<feature type="transmembrane region" description="Helical" evidence="1">
    <location>
        <begin position="358"/>
        <end position="381"/>
    </location>
</feature>